<protein>
    <submittedName>
        <fullName evidence="2">Peptidase S1 domain-containing protein</fullName>
    </submittedName>
</protein>
<proteinExistence type="predicted"/>
<evidence type="ECO:0000313" key="1">
    <source>
        <dbReference type="Proteomes" id="UP000887580"/>
    </source>
</evidence>
<organism evidence="1 2">
    <name type="scientific">Panagrolaimus sp. PS1159</name>
    <dbReference type="NCBI Taxonomy" id="55785"/>
    <lineage>
        <taxon>Eukaryota</taxon>
        <taxon>Metazoa</taxon>
        <taxon>Ecdysozoa</taxon>
        <taxon>Nematoda</taxon>
        <taxon>Chromadorea</taxon>
        <taxon>Rhabditida</taxon>
        <taxon>Tylenchina</taxon>
        <taxon>Panagrolaimomorpha</taxon>
        <taxon>Panagrolaimoidea</taxon>
        <taxon>Panagrolaimidae</taxon>
        <taxon>Panagrolaimus</taxon>
    </lineage>
</organism>
<evidence type="ECO:0000313" key="2">
    <source>
        <dbReference type="WBParaSite" id="PS1159_v2.g1017.t1"/>
    </source>
</evidence>
<dbReference type="WBParaSite" id="PS1159_v2.g1017.t1">
    <property type="protein sequence ID" value="PS1159_v2.g1017.t1"/>
    <property type="gene ID" value="PS1159_v2.g1017"/>
</dbReference>
<dbReference type="Proteomes" id="UP000887580">
    <property type="component" value="Unplaced"/>
</dbReference>
<reference evidence="2" key="1">
    <citation type="submission" date="2022-11" db="UniProtKB">
        <authorList>
            <consortium name="WormBaseParasite"/>
        </authorList>
    </citation>
    <scope>IDENTIFICATION</scope>
</reference>
<accession>A0AC35ERI2</accession>
<sequence length="202" mass="22147">MKTLTFFLALFYSFFVVGKSQLCGIGSASDIFANYFFNKPENERVSLHYKQFKPISHIIGGRALTDGSLPWLVHLYIAHDGDSGYCTGSVLSPNYILTAKHCTAFSSLESIKISYGSANKKRMISQSSIKTYTPNSTTLGTVGEDIALIKLETPIEFNENVNPVCLSRKLRPKIGDKAIVAGFGLNFQNVNNGAKNGDEGFN</sequence>
<name>A0AC35ERI2_9BILA</name>